<keyword evidence="9" id="KW-0325">Glycoprotein</keyword>
<dbReference type="SMART" id="SM00835">
    <property type="entry name" value="Cupin_1"/>
    <property type="match status" value="1"/>
</dbReference>
<dbReference type="PRINTS" id="PR00325">
    <property type="entry name" value="GERMIN"/>
</dbReference>
<evidence type="ECO:0000256" key="11">
    <source>
        <dbReference type="PIRSR" id="PIRSR601929-1"/>
    </source>
</evidence>
<evidence type="ECO:0000256" key="3">
    <source>
        <dbReference type="ARBA" id="ARBA00007456"/>
    </source>
</evidence>
<evidence type="ECO:0000256" key="6">
    <source>
        <dbReference type="ARBA" id="ARBA00022723"/>
    </source>
</evidence>
<comment type="caution">
    <text evidence="16">The sequence shown here is derived from an EMBL/GenBank/DDBJ whole genome shotgun (WGS) entry which is preliminary data.</text>
</comment>
<dbReference type="GO" id="GO:0048046">
    <property type="term" value="C:apoplast"/>
    <property type="evidence" value="ECO:0007669"/>
    <property type="project" value="UniProtKB-SubCell"/>
</dbReference>
<dbReference type="Pfam" id="PF00190">
    <property type="entry name" value="Cupin_1"/>
    <property type="match status" value="1"/>
</dbReference>
<evidence type="ECO:0000256" key="4">
    <source>
        <dbReference type="ARBA" id="ARBA00022523"/>
    </source>
</evidence>
<keyword evidence="4 14" id="KW-0052">Apoplast</keyword>
<keyword evidence="17" id="KW-1185">Reference proteome</keyword>
<dbReference type="FunFam" id="2.60.120.10:FF:000005">
    <property type="entry name" value="Germin-like protein subfamily 1 member 8"/>
    <property type="match status" value="1"/>
</dbReference>
<keyword evidence="8 13" id="KW-1015">Disulfide bond</keyword>
<comment type="similarity">
    <text evidence="3 14">Belongs to the germin family.</text>
</comment>
<feature type="binding site" evidence="12">
    <location>
        <position position="108"/>
    </location>
    <ligand>
        <name>Mn(2+)</name>
        <dbReference type="ChEBI" id="CHEBI:29035"/>
    </ligand>
</feature>
<sequence length="214" mass="22690">MASNMLLAGVLALCFSVALASIVPVQDFCVGDPNGQASANGLACKDPKSVTPDDFSFSGLDKPGNTSNPSGSKVTSFNANQIPGLNSQGLSMVRVDYAPYGFNPPHTHPRASEIFAVLEGTIEVGFVSGVPELRHFKKVLNKGDIFIFPFGLIHYQKNVGKGNAVAIAAFNNQSPGMIPLAGTMYQSQPDIGDDIVARSFQLDQGFVKNIQAKQ</sequence>
<dbReference type="AlphaFoldDB" id="A0A5C7H5G2"/>
<evidence type="ECO:0000256" key="2">
    <source>
        <dbReference type="ARBA" id="ARBA00004271"/>
    </source>
</evidence>
<dbReference type="SUPFAM" id="SSF51182">
    <property type="entry name" value="RmlC-like cupins"/>
    <property type="match status" value="1"/>
</dbReference>
<evidence type="ECO:0000313" key="16">
    <source>
        <dbReference type="EMBL" id="TXG52211.1"/>
    </source>
</evidence>
<name>A0A5C7H5G2_9ROSI</name>
<dbReference type="InterPro" id="IPR006045">
    <property type="entry name" value="Cupin_1"/>
</dbReference>
<dbReference type="EMBL" id="VAHF01000010">
    <property type="protein sequence ID" value="TXG52211.1"/>
    <property type="molecule type" value="Genomic_DNA"/>
</dbReference>
<organism evidence="16 17">
    <name type="scientific">Acer yangbiense</name>
    <dbReference type="NCBI Taxonomy" id="1000413"/>
    <lineage>
        <taxon>Eukaryota</taxon>
        <taxon>Viridiplantae</taxon>
        <taxon>Streptophyta</taxon>
        <taxon>Embryophyta</taxon>
        <taxon>Tracheophyta</taxon>
        <taxon>Spermatophyta</taxon>
        <taxon>Magnoliopsida</taxon>
        <taxon>eudicotyledons</taxon>
        <taxon>Gunneridae</taxon>
        <taxon>Pentapetalae</taxon>
        <taxon>rosids</taxon>
        <taxon>malvids</taxon>
        <taxon>Sapindales</taxon>
        <taxon>Sapindaceae</taxon>
        <taxon>Hippocastanoideae</taxon>
        <taxon>Acereae</taxon>
        <taxon>Acer</taxon>
    </lineage>
</organism>
<dbReference type="PROSITE" id="PS00725">
    <property type="entry name" value="GERMIN"/>
    <property type="match status" value="1"/>
</dbReference>
<evidence type="ECO:0000256" key="13">
    <source>
        <dbReference type="PIRSR" id="PIRSR601929-3"/>
    </source>
</evidence>
<feature type="binding site" evidence="12">
    <location>
        <position position="154"/>
    </location>
    <ligand>
        <name>Mn(2+)</name>
        <dbReference type="ChEBI" id="CHEBI:29035"/>
    </ligand>
</feature>
<comment type="subcellular location">
    <subcellularLocation>
        <location evidence="2 14">Secreted</location>
        <location evidence="2 14">Extracellular space</location>
        <location evidence="2 14">Apoplast</location>
    </subcellularLocation>
</comment>
<reference evidence="17" key="1">
    <citation type="journal article" date="2019" name="Gigascience">
        <title>De novo genome assembly of the endangered Acer yangbiense, a plant species with extremely small populations endemic to Yunnan Province, China.</title>
        <authorList>
            <person name="Yang J."/>
            <person name="Wariss H.M."/>
            <person name="Tao L."/>
            <person name="Zhang R."/>
            <person name="Yun Q."/>
            <person name="Hollingsworth P."/>
            <person name="Dao Z."/>
            <person name="Luo G."/>
            <person name="Guo H."/>
            <person name="Ma Y."/>
            <person name="Sun W."/>
        </authorList>
    </citation>
    <scope>NUCLEOTIDE SEQUENCE [LARGE SCALE GENOMIC DNA]</scope>
    <source>
        <strain evidence="17">cv. Malutang</strain>
    </source>
</reference>
<feature type="binding site" evidence="11">
    <location>
        <position position="108"/>
    </location>
    <ligand>
        <name>oxalate</name>
        <dbReference type="ChEBI" id="CHEBI:30623"/>
    </ligand>
</feature>
<evidence type="ECO:0000256" key="14">
    <source>
        <dbReference type="RuleBase" id="RU366015"/>
    </source>
</evidence>
<evidence type="ECO:0000256" key="5">
    <source>
        <dbReference type="ARBA" id="ARBA00022525"/>
    </source>
</evidence>
<evidence type="ECO:0000256" key="8">
    <source>
        <dbReference type="ARBA" id="ARBA00023157"/>
    </source>
</evidence>
<evidence type="ECO:0000259" key="15">
    <source>
        <dbReference type="SMART" id="SM00835"/>
    </source>
</evidence>
<protein>
    <recommendedName>
        <fullName evidence="14">Germin-like protein</fullName>
    </recommendedName>
</protein>
<dbReference type="PANTHER" id="PTHR31238">
    <property type="entry name" value="GERMIN-LIKE PROTEIN SUBFAMILY 3 MEMBER 3"/>
    <property type="match status" value="1"/>
</dbReference>
<keyword evidence="10 11" id="KW-0464">Manganese</keyword>
<dbReference type="InterPro" id="IPR001929">
    <property type="entry name" value="Germin"/>
</dbReference>
<accession>A0A5C7H5G2</accession>
<dbReference type="Proteomes" id="UP000323000">
    <property type="component" value="Chromosome 10"/>
</dbReference>
<feature type="signal peptide" evidence="14">
    <location>
        <begin position="1"/>
        <end position="20"/>
    </location>
</feature>
<dbReference type="CDD" id="cd02241">
    <property type="entry name" value="cupin_OxOx"/>
    <property type="match status" value="1"/>
</dbReference>
<feature type="domain" description="Cupin type-1" evidence="15">
    <location>
        <begin position="58"/>
        <end position="208"/>
    </location>
</feature>
<feature type="binding site" evidence="12">
    <location>
        <position position="113"/>
    </location>
    <ligand>
        <name>Mn(2+)</name>
        <dbReference type="ChEBI" id="CHEBI:29035"/>
    </ligand>
</feature>
<evidence type="ECO:0000256" key="12">
    <source>
        <dbReference type="PIRSR" id="PIRSR601929-2"/>
    </source>
</evidence>
<feature type="binding site" evidence="11">
    <location>
        <position position="103"/>
    </location>
    <ligand>
        <name>oxalate</name>
        <dbReference type="ChEBI" id="CHEBI:30623"/>
    </ligand>
</feature>
<keyword evidence="7 14" id="KW-0732">Signal</keyword>
<feature type="chain" id="PRO_5023152781" description="Germin-like protein" evidence="14">
    <location>
        <begin position="21"/>
        <end position="214"/>
    </location>
</feature>
<dbReference type="InterPro" id="IPR019780">
    <property type="entry name" value="Germin_Mn-BS"/>
</dbReference>
<comment type="function">
    <text evidence="1">May play a role in plant defense. Probably has no oxalate oxidase activity even if the active site is conserved.</text>
</comment>
<evidence type="ECO:0000256" key="9">
    <source>
        <dbReference type="ARBA" id="ARBA00023180"/>
    </source>
</evidence>
<dbReference type="GO" id="GO:0030145">
    <property type="term" value="F:manganese ion binding"/>
    <property type="evidence" value="ECO:0007669"/>
    <property type="project" value="UniProtKB-UniRule"/>
</dbReference>
<feature type="binding site" evidence="11">
    <location>
        <position position="113"/>
    </location>
    <ligand>
        <name>oxalate</name>
        <dbReference type="ChEBI" id="CHEBI:30623"/>
    </ligand>
</feature>
<keyword evidence="6 11" id="KW-0479">Metal-binding</keyword>
<evidence type="ECO:0000256" key="10">
    <source>
        <dbReference type="ARBA" id="ARBA00023211"/>
    </source>
</evidence>
<feature type="binding site" evidence="12">
    <location>
        <position position="106"/>
    </location>
    <ligand>
        <name>Mn(2+)</name>
        <dbReference type="ChEBI" id="CHEBI:29035"/>
    </ligand>
</feature>
<gene>
    <name evidence="16" type="ORF">EZV62_021380</name>
</gene>
<dbReference type="Gene3D" id="2.60.120.10">
    <property type="entry name" value="Jelly Rolls"/>
    <property type="match status" value="1"/>
</dbReference>
<keyword evidence="5 14" id="KW-0964">Secreted</keyword>
<evidence type="ECO:0000256" key="1">
    <source>
        <dbReference type="ARBA" id="ARBA00003629"/>
    </source>
</evidence>
<proteinExistence type="inferred from homology"/>
<dbReference type="InterPro" id="IPR011051">
    <property type="entry name" value="RmlC_Cupin_sf"/>
</dbReference>
<evidence type="ECO:0000256" key="7">
    <source>
        <dbReference type="ARBA" id="ARBA00022729"/>
    </source>
</evidence>
<evidence type="ECO:0000313" key="17">
    <source>
        <dbReference type="Proteomes" id="UP000323000"/>
    </source>
</evidence>
<dbReference type="InterPro" id="IPR014710">
    <property type="entry name" value="RmlC-like_jellyroll"/>
</dbReference>
<dbReference type="OrthoDB" id="1555939at2759"/>
<feature type="disulfide bond" evidence="13">
    <location>
        <begin position="29"/>
        <end position="44"/>
    </location>
</feature>